<dbReference type="SUPFAM" id="SSF52058">
    <property type="entry name" value="L domain-like"/>
    <property type="match status" value="1"/>
</dbReference>
<evidence type="ECO:0000313" key="1">
    <source>
        <dbReference type="EMBL" id="KAL2515413.1"/>
    </source>
</evidence>
<proteinExistence type="predicted"/>
<dbReference type="Gene3D" id="3.80.10.10">
    <property type="entry name" value="Ribonuclease Inhibitor"/>
    <property type="match status" value="1"/>
</dbReference>
<name>A0ABD1TRQ2_9LAMI</name>
<dbReference type="AlphaFoldDB" id="A0ABD1TRQ2"/>
<dbReference type="EMBL" id="JBFOLJ010000008">
    <property type="protein sequence ID" value="KAL2515413.1"/>
    <property type="molecule type" value="Genomic_DNA"/>
</dbReference>
<gene>
    <name evidence="1" type="ORF">Fot_29384</name>
</gene>
<dbReference type="Proteomes" id="UP001604277">
    <property type="component" value="Unassembled WGS sequence"/>
</dbReference>
<sequence length="122" mass="14321">MVELVNLRFIALTYMGNCKLPASIAKLRNLQTLLFYQGKFKVNINTLYLPAEIWKMPQLRHILFEKCFLPYPSGARNWKKFCWLGKPYNTLQSDKFQMYQGSPSDDAKPEEIGCFILSWFVD</sequence>
<evidence type="ECO:0000313" key="2">
    <source>
        <dbReference type="Proteomes" id="UP001604277"/>
    </source>
</evidence>
<organism evidence="1 2">
    <name type="scientific">Forsythia ovata</name>
    <dbReference type="NCBI Taxonomy" id="205694"/>
    <lineage>
        <taxon>Eukaryota</taxon>
        <taxon>Viridiplantae</taxon>
        <taxon>Streptophyta</taxon>
        <taxon>Embryophyta</taxon>
        <taxon>Tracheophyta</taxon>
        <taxon>Spermatophyta</taxon>
        <taxon>Magnoliopsida</taxon>
        <taxon>eudicotyledons</taxon>
        <taxon>Gunneridae</taxon>
        <taxon>Pentapetalae</taxon>
        <taxon>asterids</taxon>
        <taxon>lamiids</taxon>
        <taxon>Lamiales</taxon>
        <taxon>Oleaceae</taxon>
        <taxon>Forsythieae</taxon>
        <taxon>Forsythia</taxon>
    </lineage>
</organism>
<reference evidence="2" key="1">
    <citation type="submission" date="2024-07" db="EMBL/GenBank/DDBJ databases">
        <title>Two chromosome-level genome assemblies of Korean endemic species Abeliophyllum distichum and Forsythia ovata (Oleaceae).</title>
        <authorList>
            <person name="Jang H."/>
        </authorList>
    </citation>
    <scope>NUCLEOTIDE SEQUENCE [LARGE SCALE GENOMIC DNA]</scope>
</reference>
<keyword evidence="2" id="KW-1185">Reference proteome</keyword>
<accession>A0ABD1TRQ2</accession>
<dbReference type="InterPro" id="IPR032675">
    <property type="entry name" value="LRR_dom_sf"/>
</dbReference>
<comment type="caution">
    <text evidence="1">The sequence shown here is derived from an EMBL/GenBank/DDBJ whole genome shotgun (WGS) entry which is preliminary data.</text>
</comment>
<protein>
    <submittedName>
        <fullName evidence="1">Late blight resistance protein-like protein R1A-10</fullName>
    </submittedName>
</protein>